<reference evidence="2 3" key="1">
    <citation type="submission" date="2014-06" db="EMBL/GenBank/DDBJ databases">
        <title>Evolutionary Origins and Diversification of the Mycorrhizal Mutualists.</title>
        <authorList>
            <consortium name="DOE Joint Genome Institute"/>
            <consortium name="Mycorrhizal Genomics Consortium"/>
            <person name="Kohler A."/>
            <person name="Kuo A."/>
            <person name="Nagy L.G."/>
            <person name="Floudas D."/>
            <person name="Copeland A."/>
            <person name="Barry K.W."/>
            <person name="Cichocki N."/>
            <person name="Veneault-Fourrey C."/>
            <person name="LaButti K."/>
            <person name="Lindquist E.A."/>
            <person name="Lipzen A."/>
            <person name="Lundell T."/>
            <person name="Morin E."/>
            <person name="Murat C."/>
            <person name="Riley R."/>
            <person name="Ohm R."/>
            <person name="Sun H."/>
            <person name="Tunlid A."/>
            <person name="Henrissat B."/>
            <person name="Grigoriev I.V."/>
            <person name="Hibbett D.S."/>
            <person name="Martin F."/>
        </authorList>
    </citation>
    <scope>NUCLEOTIDE SEQUENCE [LARGE SCALE GENOMIC DNA]</scope>
    <source>
        <strain evidence="2 3">SS14</strain>
    </source>
</reference>
<evidence type="ECO:0000313" key="2">
    <source>
        <dbReference type="EMBL" id="KIJ34170.1"/>
    </source>
</evidence>
<protein>
    <submittedName>
        <fullName evidence="2">Unplaced genomic scaffold SPHSTscaffold_128, whole genome shotgun sequence</fullName>
    </submittedName>
</protein>
<evidence type="ECO:0000313" key="3">
    <source>
        <dbReference type="Proteomes" id="UP000054279"/>
    </source>
</evidence>
<organism evidence="2 3">
    <name type="scientific">Sphaerobolus stellatus (strain SS14)</name>
    <dbReference type="NCBI Taxonomy" id="990650"/>
    <lineage>
        <taxon>Eukaryota</taxon>
        <taxon>Fungi</taxon>
        <taxon>Dikarya</taxon>
        <taxon>Basidiomycota</taxon>
        <taxon>Agaricomycotina</taxon>
        <taxon>Agaricomycetes</taxon>
        <taxon>Phallomycetidae</taxon>
        <taxon>Geastrales</taxon>
        <taxon>Sphaerobolaceae</taxon>
        <taxon>Sphaerobolus</taxon>
    </lineage>
</organism>
<evidence type="ECO:0000256" key="1">
    <source>
        <dbReference type="SAM" id="MobiDB-lite"/>
    </source>
</evidence>
<dbReference type="OrthoDB" id="3363479at2759"/>
<keyword evidence="3" id="KW-1185">Reference proteome</keyword>
<feature type="region of interest" description="Disordered" evidence="1">
    <location>
        <begin position="406"/>
        <end position="429"/>
    </location>
</feature>
<dbReference type="EMBL" id="KN837203">
    <property type="protein sequence ID" value="KIJ34170.1"/>
    <property type="molecule type" value="Genomic_DNA"/>
</dbReference>
<dbReference type="Proteomes" id="UP000054279">
    <property type="component" value="Unassembled WGS sequence"/>
</dbReference>
<dbReference type="AlphaFoldDB" id="A0A0C9V9L1"/>
<dbReference type="HOGENOM" id="CLU_639630_0_0_1"/>
<gene>
    <name evidence="2" type="ORF">M422DRAFT_263821</name>
</gene>
<sequence length="429" mass="48583">MAENSQPRGRGPPKKVYRSCGRHAAIQQTLSIFSADNKTSSPQSIDILPTPPLPVLAAAAVVVPPLSSEERLITSIAITRPSIQCVLQCSQDGSAHLLLFLDSITHLGPIWQNLGTIPTMELPFWFDSQMNDYNMHKLYKTESIEMVWFGHPGDSPNDFRACHLLIRWREGLVPTSTCSLQAVKGKVVLQSLYYCRGVCSLGDDLQEKHSGEVLESIANMRWKKRWKEHLADRSAMVVVNLLHLVPGSALLSANIKTVTLHDYFVKTKLKVLHHACEIVSIAHQNPQDQKKILECVYHALEDNLWLILKWMIDKCRFLLNAIKQFCKNVIIIICQFHIIQALVELNGEDGHITGGPKIPNGMKQEYVVYFHDSQCCHTHEEWPLYEARFFQWLEHLCMFSDVEDAKEESEDSGSERELPASSQLPSPQV</sequence>
<name>A0A0C9V9L1_SPHS4</name>
<feature type="compositionally biased region" description="Polar residues" evidence="1">
    <location>
        <begin position="420"/>
        <end position="429"/>
    </location>
</feature>
<proteinExistence type="predicted"/>
<accession>A0A0C9V9L1</accession>